<protein>
    <recommendedName>
        <fullName evidence="3">Gamma-glutamylcyclotransferase AIG2-like domain-containing protein</fullName>
    </recommendedName>
</protein>
<evidence type="ECO:0000313" key="2">
    <source>
        <dbReference type="Proteomes" id="UP000193926"/>
    </source>
</evidence>
<dbReference type="CDD" id="cd06661">
    <property type="entry name" value="GGCT_like"/>
    <property type="match status" value="1"/>
</dbReference>
<dbReference type="RefSeq" id="WP_085640419.1">
    <property type="nucleotide sequence ID" value="NZ_JFKC01000021.1"/>
</dbReference>
<proteinExistence type="predicted"/>
<dbReference type="Proteomes" id="UP000193926">
    <property type="component" value="Unassembled WGS sequence"/>
</dbReference>
<evidence type="ECO:0000313" key="1">
    <source>
        <dbReference type="EMBL" id="OSQ46998.1"/>
    </source>
</evidence>
<reference evidence="1 2" key="1">
    <citation type="submission" date="2014-03" db="EMBL/GenBank/DDBJ databases">
        <title>The draft genome sequence of Marivita geojedonensis KCTC 23882.</title>
        <authorList>
            <person name="Lai Q."/>
            <person name="Shao Z."/>
        </authorList>
    </citation>
    <scope>NUCLEOTIDE SEQUENCE [LARGE SCALE GENOMIC DNA]</scope>
    <source>
        <strain evidence="1 2">DPG-138</strain>
    </source>
</reference>
<dbReference type="SUPFAM" id="SSF110857">
    <property type="entry name" value="Gamma-glutamyl cyclotransferase-like"/>
    <property type="match status" value="1"/>
</dbReference>
<dbReference type="EMBL" id="JFKC01000021">
    <property type="protein sequence ID" value="OSQ46998.1"/>
    <property type="molecule type" value="Genomic_DNA"/>
</dbReference>
<dbReference type="AlphaFoldDB" id="A0A1X4NHE9"/>
<dbReference type="STRING" id="1123756.MGEO_16540"/>
<dbReference type="InterPro" id="IPR036568">
    <property type="entry name" value="GGCT-like_sf"/>
</dbReference>
<sequence length="187" mass="21080">MKHPHFFGYGSLVNRRTHDFTPIHVSRITGWRRVWQRAPNRPAAFLSVVAETGAEIEGVIAPVPNDDWVALDAREFSYARISVTDAVAHDARDVRDISIYAIPPQDAAPPDRDNPILLSYVDAVLQGYLREYGETGAVRFIETTEGWDTPIRNDRDSPIYPRAQQLTASEQTFVDDMLLSARARVFA</sequence>
<gene>
    <name evidence="1" type="ORF">MGEO_16540</name>
</gene>
<keyword evidence="2" id="KW-1185">Reference proteome</keyword>
<dbReference type="Gene3D" id="3.10.490.10">
    <property type="entry name" value="Gamma-glutamyl cyclotransferase-like"/>
    <property type="match status" value="1"/>
</dbReference>
<organism evidence="1 2">
    <name type="scientific">Marivita geojedonensis</name>
    <dbReference type="NCBI Taxonomy" id="1123756"/>
    <lineage>
        <taxon>Bacteria</taxon>
        <taxon>Pseudomonadati</taxon>
        <taxon>Pseudomonadota</taxon>
        <taxon>Alphaproteobacteria</taxon>
        <taxon>Rhodobacterales</taxon>
        <taxon>Roseobacteraceae</taxon>
        <taxon>Marivita</taxon>
    </lineage>
</organism>
<comment type="caution">
    <text evidence="1">The sequence shown here is derived from an EMBL/GenBank/DDBJ whole genome shotgun (WGS) entry which is preliminary data.</text>
</comment>
<name>A0A1X4NHE9_9RHOB</name>
<dbReference type="InterPro" id="IPR013024">
    <property type="entry name" value="GGCT-like"/>
</dbReference>
<dbReference type="OrthoDB" id="5567366at2"/>
<evidence type="ECO:0008006" key="3">
    <source>
        <dbReference type="Google" id="ProtNLM"/>
    </source>
</evidence>
<accession>A0A1X4NHE9</accession>